<sequence length="293" mass="32094">MNLEMVAEDYLGSIIVEEGHSPRTAQAYRGDIAHYLEFLDGRPSTAELVGSYIEGLKDVGLAPSSIKRRLAALRGLHRHAVREGFRDDDPTARLPTPKIGRSLPKALTIDEVGRLLDAVRGTEPMQRRDSALLEFLYATGARVSEAVTCDLHDLHLEERIVLVTGKGNKQRLVPLGSYAVDAITDYLETLSFLRLKAPPSGALFRNARGGRLTRQGMWGILKKAGAAAGIPVDRVSPHVLRHSAATHMVEGGADLRTVQTLLGHASISTTQIYTRVSPEHLYEVYVTAHPRGR</sequence>
<reference evidence="11" key="1">
    <citation type="submission" date="2018-06" db="EMBL/GenBank/DDBJ databases">
        <authorList>
            <person name="Zhirakovskaya E."/>
        </authorList>
    </citation>
    <scope>NUCLEOTIDE SEQUENCE</scope>
</reference>
<dbReference type="GO" id="GO:0006310">
    <property type="term" value="P:DNA recombination"/>
    <property type="evidence" value="ECO:0007669"/>
    <property type="project" value="UniProtKB-KW"/>
</dbReference>
<dbReference type="InterPro" id="IPR002104">
    <property type="entry name" value="Integrase_catalytic"/>
</dbReference>
<feature type="domain" description="Tyr recombinase" evidence="9">
    <location>
        <begin position="102"/>
        <end position="286"/>
    </location>
</feature>
<evidence type="ECO:0000256" key="4">
    <source>
        <dbReference type="ARBA" id="ARBA00022829"/>
    </source>
</evidence>
<dbReference type="GO" id="GO:0051301">
    <property type="term" value="P:cell division"/>
    <property type="evidence" value="ECO:0007669"/>
    <property type="project" value="UniProtKB-KW"/>
</dbReference>
<keyword evidence="5" id="KW-0229">DNA integration</keyword>
<evidence type="ECO:0000259" key="10">
    <source>
        <dbReference type="PROSITE" id="PS51900"/>
    </source>
</evidence>
<dbReference type="PANTHER" id="PTHR30349">
    <property type="entry name" value="PHAGE INTEGRASE-RELATED"/>
    <property type="match status" value="1"/>
</dbReference>
<dbReference type="Pfam" id="PF00589">
    <property type="entry name" value="Phage_integrase"/>
    <property type="match status" value="1"/>
</dbReference>
<evidence type="ECO:0000313" key="11">
    <source>
        <dbReference type="EMBL" id="VAV94261.1"/>
    </source>
</evidence>
<dbReference type="Gene3D" id="1.10.443.10">
    <property type="entry name" value="Intergrase catalytic core"/>
    <property type="match status" value="1"/>
</dbReference>
<comment type="subcellular location">
    <subcellularLocation>
        <location evidence="1">Cytoplasm</location>
    </subcellularLocation>
</comment>
<dbReference type="Pfam" id="PF02899">
    <property type="entry name" value="Phage_int_SAM_1"/>
    <property type="match status" value="1"/>
</dbReference>
<evidence type="ECO:0000259" key="9">
    <source>
        <dbReference type="PROSITE" id="PS51898"/>
    </source>
</evidence>
<dbReference type="HAMAP" id="MF_01808">
    <property type="entry name" value="Recomb_XerC_XerD"/>
    <property type="match status" value="1"/>
</dbReference>
<dbReference type="CDD" id="cd00798">
    <property type="entry name" value="INT_XerDC_C"/>
    <property type="match status" value="1"/>
</dbReference>
<dbReference type="GO" id="GO:0005737">
    <property type="term" value="C:cytoplasm"/>
    <property type="evidence" value="ECO:0007669"/>
    <property type="project" value="UniProtKB-SubCell"/>
</dbReference>
<evidence type="ECO:0000256" key="3">
    <source>
        <dbReference type="ARBA" id="ARBA00022618"/>
    </source>
</evidence>
<dbReference type="Gene3D" id="1.10.150.130">
    <property type="match status" value="1"/>
</dbReference>
<dbReference type="EMBL" id="UOEK01000055">
    <property type="protein sequence ID" value="VAV94261.1"/>
    <property type="molecule type" value="Genomic_DNA"/>
</dbReference>
<dbReference type="InterPro" id="IPR011010">
    <property type="entry name" value="DNA_brk_join_enz"/>
</dbReference>
<dbReference type="InterPro" id="IPR013762">
    <property type="entry name" value="Integrase-like_cat_sf"/>
</dbReference>
<dbReference type="AlphaFoldDB" id="A0A3B0RSS2"/>
<organism evidence="11">
    <name type="scientific">hydrothermal vent metagenome</name>
    <dbReference type="NCBI Taxonomy" id="652676"/>
    <lineage>
        <taxon>unclassified sequences</taxon>
        <taxon>metagenomes</taxon>
        <taxon>ecological metagenomes</taxon>
    </lineage>
</organism>
<evidence type="ECO:0000256" key="5">
    <source>
        <dbReference type="ARBA" id="ARBA00022908"/>
    </source>
</evidence>
<keyword evidence="2" id="KW-0963">Cytoplasm</keyword>
<dbReference type="NCBIfam" id="NF001399">
    <property type="entry name" value="PRK00283.1"/>
    <property type="match status" value="1"/>
</dbReference>
<name>A0A3B0RSS2_9ZZZZ</name>
<evidence type="ECO:0000256" key="2">
    <source>
        <dbReference type="ARBA" id="ARBA00022490"/>
    </source>
</evidence>
<dbReference type="InterPro" id="IPR050090">
    <property type="entry name" value="Tyrosine_recombinase_XerCD"/>
</dbReference>
<dbReference type="GO" id="GO:0003677">
    <property type="term" value="F:DNA binding"/>
    <property type="evidence" value="ECO:0007669"/>
    <property type="project" value="UniProtKB-KW"/>
</dbReference>
<evidence type="ECO:0000256" key="6">
    <source>
        <dbReference type="ARBA" id="ARBA00023125"/>
    </source>
</evidence>
<keyword evidence="8" id="KW-0131">Cell cycle</keyword>
<dbReference type="InterPro" id="IPR010998">
    <property type="entry name" value="Integrase_recombinase_N"/>
</dbReference>
<dbReference type="PANTHER" id="PTHR30349:SF81">
    <property type="entry name" value="TYROSINE RECOMBINASE XERC"/>
    <property type="match status" value="1"/>
</dbReference>
<dbReference type="GO" id="GO:0015074">
    <property type="term" value="P:DNA integration"/>
    <property type="evidence" value="ECO:0007669"/>
    <property type="project" value="UniProtKB-KW"/>
</dbReference>
<evidence type="ECO:0000256" key="1">
    <source>
        <dbReference type="ARBA" id="ARBA00004496"/>
    </source>
</evidence>
<evidence type="ECO:0000256" key="8">
    <source>
        <dbReference type="ARBA" id="ARBA00023306"/>
    </source>
</evidence>
<keyword evidence="7" id="KW-0233">DNA recombination</keyword>
<keyword evidence="6" id="KW-0238">DNA-binding</keyword>
<accession>A0A3B0RSS2</accession>
<dbReference type="GO" id="GO:0007059">
    <property type="term" value="P:chromosome segregation"/>
    <property type="evidence" value="ECO:0007669"/>
    <property type="project" value="UniProtKB-KW"/>
</dbReference>
<dbReference type="InterPro" id="IPR044068">
    <property type="entry name" value="CB"/>
</dbReference>
<keyword evidence="4" id="KW-0159">Chromosome partition</keyword>
<gene>
    <name evidence="11" type="ORF">MNBD_ACTINO02-283</name>
</gene>
<evidence type="ECO:0000256" key="7">
    <source>
        <dbReference type="ARBA" id="ARBA00023172"/>
    </source>
</evidence>
<dbReference type="PROSITE" id="PS51900">
    <property type="entry name" value="CB"/>
    <property type="match status" value="1"/>
</dbReference>
<feature type="domain" description="Core-binding (CB)" evidence="10">
    <location>
        <begin position="1"/>
        <end position="81"/>
    </location>
</feature>
<proteinExistence type="inferred from homology"/>
<dbReference type="InterPro" id="IPR023009">
    <property type="entry name" value="Tyrosine_recombinase_XerC/XerD"/>
</dbReference>
<keyword evidence="3" id="KW-0132">Cell division</keyword>
<dbReference type="InterPro" id="IPR004107">
    <property type="entry name" value="Integrase_SAM-like_N"/>
</dbReference>
<dbReference type="PROSITE" id="PS51898">
    <property type="entry name" value="TYR_RECOMBINASE"/>
    <property type="match status" value="1"/>
</dbReference>
<protein>
    <submittedName>
        <fullName evidence="11">Site-specific tyrosine recombinase XerD</fullName>
    </submittedName>
</protein>
<dbReference type="SUPFAM" id="SSF56349">
    <property type="entry name" value="DNA breaking-rejoining enzymes"/>
    <property type="match status" value="1"/>
</dbReference>